<protein>
    <submittedName>
        <fullName evidence="1">Uncharacterized protein</fullName>
    </submittedName>
</protein>
<proteinExistence type="predicted"/>
<dbReference type="EMBL" id="CAXIEN010000218">
    <property type="protein sequence ID" value="CAL1287491.1"/>
    <property type="molecule type" value="Genomic_DNA"/>
</dbReference>
<keyword evidence="2" id="KW-1185">Reference proteome</keyword>
<dbReference type="AlphaFoldDB" id="A0AAV2AU22"/>
<comment type="caution">
    <text evidence="1">The sequence shown here is derived from an EMBL/GenBank/DDBJ whole genome shotgun (WGS) entry which is preliminary data.</text>
</comment>
<dbReference type="Proteomes" id="UP001497382">
    <property type="component" value="Unassembled WGS sequence"/>
</dbReference>
<evidence type="ECO:0000313" key="2">
    <source>
        <dbReference type="Proteomes" id="UP001497382"/>
    </source>
</evidence>
<name>A0AAV2AU22_9ARAC</name>
<evidence type="ECO:0000313" key="1">
    <source>
        <dbReference type="EMBL" id="CAL1287491.1"/>
    </source>
</evidence>
<sequence length="113" mass="13201">MNKQCFKSCIVLIWRKFYADYFALRETKCKVGFLPVNTVGKMVKTWQILLASVHLLEGMPRNQPRKSNRKTMAHEVIKYAVNSVEFSSTKHCHNYQAVKYTRPDVLTSTLCHF</sequence>
<accession>A0AAV2AU22</accession>
<gene>
    <name evidence="1" type="ORF">LARSCL_LOCUS14854</name>
</gene>
<organism evidence="1 2">
    <name type="scientific">Larinioides sclopetarius</name>
    <dbReference type="NCBI Taxonomy" id="280406"/>
    <lineage>
        <taxon>Eukaryota</taxon>
        <taxon>Metazoa</taxon>
        <taxon>Ecdysozoa</taxon>
        <taxon>Arthropoda</taxon>
        <taxon>Chelicerata</taxon>
        <taxon>Arachnida</taxon>
        <taxon>Araneae</taxon>
        <taxon>Araneomorphae</taxon>
        <taxon>Entelegynae</taxon>
        <taxon>Araneoidea</taxon>
        <taxon>Araneidae</taxon>
        <taxon>Larinioides</taxon>
    </lineage>
</organism>
<reference evidence="1 2" key="1">
    <citation type="submission" date="2024-04" db="EMBL/GenBank/DDBJ databases">
        <authorList>
            <person name="Rising A."/>
            <person name="Reimegard J."/>
            <person name="Sonavane S."/>
            <person name="Akerstrom W."/>
            <person name="Nylinder S."/>
            <person name="Hedman E."/>
            <person name="Kallberg Y."/>
        </authorList>
    </citation>
    <scope>NUCLEOTIDE SEQUENCE [LARGE SCALE GENOMIC DNA]</scope>
</reference>